<name>A0A8T0GHJ3_CERPU</name>
<feature type="region of interest" description="Disordered" evidence="1">
    <location>
        <begin position="1"/>
        <end position="43"/>
    </location>
</feature>
<protein>
    <submittedName>
        <fullName evidence="2">Uncharacterized protein</fullName>
    </submittedName>
</protein>
<evidence type="ECO:0000313" key="2">
    <source>
        <dbReference type="EMBL" id="KAG0557238.1"/>
    </source>
</evidence>
<evidence type="ECO:0000313" key="3">
    <source>
        <dbReference type="Proteomes" id="UP000822688"/>
    </source>
</evidence>
<proteinExistence type="predicted"/>
<feature type="compositionally biased region" description="Polar residues" evidence="1">
    <location>
        <begin position="98"/>
        <end position="107"/>
    </location>
</feature>
<feature type="region of interest" description="Disordered" evidence="1">
    <location>
        <begin position="61"/>
        <end position="107"/>
    </location>
</feature>
<accession>A0A8T0GHJ3</accession>
<gene>
    <name evidence="2" type="ORF">KC19_11G112600</name>
</gene>
<dbReference type="AlphaFoldDB" id="A0A8T0GHJ3"/>
<organism evidence="2 3">
    <name type="scientific">Ceratodon purpureus</name>
    <name type="common">Fire moss</name>
    <name type="synonym">Dicranum purpureum</name>
    <dbReference type="NCBI Taxonomy" id="3225"/>
    <lineage>
        <taxon>Eukaryota</taxon>
        <taxon>Viridiplantae</taxon>
        <taxon>Streptophyta</taxon>
        <taxon>Embryophyta</taxon>
        <taxon>Bryophyta</taxon>
        <taxon>Bryophytina</taxon>
        <taxon>Bryopsida</taxon>
        <taxon>Dicranidae</taxon>
        <taxon>Pseudoditrichales</taxon>
        <taxon>Ditrichaceae</taxon>
        <taxon>Ceratodon</taxon>
    </lineage>
</organism>
<comment type="caution">
    <text evidence="2">The sequence shown here is derived from an EMBL/GenBank/DDBJ whole genome shotgun (WGS) entry which is preliminary data.</text>
</comment>
<reference evidence="2 3" key="1">
    <citation type="submission" date="2020-06" db="EMBL/GenBank/DDBJ databases">
        <title>WGS assembly of Ceratodon purpureus strain R40.</title>
        <authorList>
            <person name="Carey S.B."/>
            <person name="Jenkins J."/>
            <person name="Shu S."/>
            <person name="Lovell J.T."/>
            <person name="Sreedasyam A."/>
            <person name="Maumus F."/>
            <person name="Tiley G.P."/>
            <person name="Fernandez-Pozo N."/>
            <person name="Barry K."/>
            <person name="Chen C."/>
            <person name="Wang M."/>
            <person name="Lipzen A."/>
            <person name="Daum C."/>
            <person name="Saski C.A."/>
            <person name="Payton A.C."/>
            <person name="Mcbreen J.C."/>
            <person name="Conrad R.E."/>
            <person name="Kollar L.M."/>
            <person name="Olsson S."/>
            <person name="Huttunen S."/>
            <person name="Landis J.B."/>
            <person name="Wickett N.J."/>
            <person name="Johnson M.G."/>
            <person name="Rensing S.A."/>
            <person name="Grimwood J."/>
            <person name="Schmutz J."/>
            <person name="Mcdaniel S.F."/>
        </authorList>
    </citation>
    <scope>NUCLEOTIDE SEQUENCE [LARGE SCALE GENOMIC DNA]</scope>
    <source>
        <strain evidence="2 3">R40</strain>
    </source>
</reference>
<keyword evidence="3" id="KW-1185">Reference proteome</keyword>
<dbReference type="Proteomes" id="UP000822688">
    <property type="component" value="Chromosome 11"/>
</dbReference>
<dbReference type="EMBL" id="CM026432">
    <property type="protein sequence ID" value="KAG0557238.1"/>
    <property type="molecule type" value="Genomic_DNA"/>
</dbReference>
<evidence type="ECO:0000256" key="1">
    <source>
        <dbReference type="SAM" id="MobiDB-lite"/>
    </source>
</evidence>
<feature type="compositionally biased region" description="Polar residues" evidence="1">
    <location>
        <begin position="72"/>
        <end position="91"/>
    </location>
</feature>
<sequence>MMYQAFPQSSPSLSSTAMPGVSMSDSIIQPTANPHHLLQSSQQGQFKTTFRSLSCRQFLWDNGGSKEKSNVDPISSLSTGPPQSLTVSVSTSRDRNIQQKLTEQPSS</sequence>